<evidence type="ECO:0000313" key="2">
    <source>
        <dbReference type="EMBL" id="PIT92694.1"/>
    </source>
</evidence>
<dbReference type="InterPro" id="IPR006059">
    <property type="entry name" value="SBP"/>
</dbReference>
<organism evidence="2 3">
    <name type="scientific">Candidatus Harrisonbacteria bacterium CG10_big_fil_rev_8_21_14_0_10_42_17</name>
    <dbReference type="NCBI Taxonomy" id="1974584"/>
    <lineage>
        <taxon>Bacteria</taxon>
        <taxon>Candidatus Harrisoniibacteriota</taxon>
    </lineage>
</organism>
<keyword evidence="1" id="KW-0472">Membrane</keyword>
<protein>
    <recommendedName>
        <fullName evidence="4">ABC transporter substrate-binding protein</fullName>
    </recommendedName>
</protein>
<dbReference type="SUPFAM" id="SSF53850">
    <property type="entry name" value="Periplasmic binding protein-like II"/>
    <property type="match status" value="1"/>
</dbReference>
<dbReference type="PANTHER" id="PTHR43649">
    <property type="entry name" value="ARABINOSE-BINDING PROTEIN-RELATED"/>
    <property type="match status" value="1"/>
</dbReference>
<accession>A0A2M6WIY6</accession>
<name>A0A2M6WIY6_9BACT</name>
<dbReference type="Gene3D" id="3.40.190.10">
    <property type="entry name" value="Periplasmic binding protein-like II"/>
    <property type="match status" value="1"/>
</dbReference>
<evidence type="ECO:0000256" key="1">
    <source>
        <dbReference type="SAM" id="Phobius"/>
    </source>
</evidence>
<feature type="transmembrane region" description="Helical" evidence="1">
    <location>
        <begin position="7"/>
        <end position="28"/>
    </location>
</feature>
<dbReference type="EMBL" id="PFBA01000012">
    <property type="protein sequence ID" value="PIT92694.1"/>
    <property type="molecule type" value="Genomic_DNA"/>
</dbReference>
<dbReference type="Pfam" id="PF13416">
    <property type="entry name" value="SBP_bac_8"/>
    <property type="match status" value="1"/>
</dbReference>
<dbReference type="PANTHER" id="PTHR43649:SF12">
    <property type="entry name" value="DIACETYLCHITOBIOSE BINDING PROTEIN DASA"/>
    <property type="match status" value="1"/>
</dbReference>
<dbReference type="InterPro" id="IPR050490">
    <property type="entry name" value="Bact_solute-bd_prot1"/>
</dbReference>
<gene>
    <name evidence="2" type="ORF">COU08_00840</name>
</gene>
<keyword evidence="1" id="KW-1133">Transmembrane helix</keyword>
<dbReference type="Proteomes" id="UP000228635">
    <property type="component" value="Unassembled WGS sequence"/>
</dbReference>
<dbReference type="AlphaFoldDB" id="A0A2M6WIY6"/>
<reference evidence="3" key="1">
    <citation type="submission" date="2017-09" db="EMBL/GenBank/DDBJ databases">
        <title>Depth-based differentiation of microbial function through sediment-hosted aquifers and enrichment of novel symbionts in the deep terrestrial subsurface.</title>
        <authorList>
            <person name="Probst A.J."/>
            <person name="Ladd B."/>
            <person name="Jarett J.K."/>
            <person name="Geller-Mcgrath D.E."/>
            <person name="Sieber C.M.K."/>
            <person name="Emerson J.B."/>
            <person name="Anantharaman K."/>
            <person name="Thomas B.C."/>
            <person name="Malmstrom R."/>
            <person name="Stieglmeier M."/>
            <person name="Klingl A."/>
            <person name="Woyke T."/>
            <person name="Ryan C.M."/>
            <person name="Banfield J.F."/>
        </authorList>
    </citation>
    <scope>NUCLEOTIDE SEQUENCE [LARGE SCALE GENOMIC DNA]</scope>
</reference>
<proteinExistence type="predicted"/>
<evidence type="ECO:0008006" key="4">
    <source>
        <dbReference type="Google" id="ProtNLM"/>
    </source>
</evidence>
<evidence type="ECO:0000313" key="3">
    <source>
        <dbReference type="Proteomes" id="UP000228635"/>
    </source>
</evidence>
<comment type="caution">
    <text evidence="2">The sequence shown here is derived from an EMBL/GenBank/DDBJ whole genome shotgun (WGS) entry which is preliminary data.</text>
</comment>
<keyword evidence="1" id="KW-0812">Transmembrane</keyword>
<sequence length="432" mass="48871">MVFSKTRILLLIGGVVIIALIVFIFQFASKDDPGKVIGPPPEPIVVWGVFHEDPSLSGFDVGFPIQYKNFDIDVYEEALVSALAAGVGPDVYMIHNTWLPKFADKINPLNPGNVSILTIRDQFPFVVEQNFTAKDIVYALPLYIDTLAMYYSKPLFEKSNIVFPPKTWEALERDIPHLRRTDSSARITQAAATIGGSERTVNRMADIMSLLLLQNGVPIVDEGIGGARFASKEGEEVFNYYLQFSDPKSENYTWNDDFLFSIDAFAEDRAAITFNYSHLRETLKKKQPFLRYEIRPMLQKEGGQETNYANYWGMTVSRQSSKAATAWEYIKAMSINEGNAKRYVETYNRPPALLTLINQFINDPTWGVFARQALTARSWFQIDNNIVEEAFSNVVRTVLIGRDRLPKVLGEAEGAINDAMRKRGTIIDSLFR</sequence>